<proteinExistence type="predicted"/>
<evidence type="ECO:0000313" key="1">
    <source>
        <dbReference type="EMBL" id="GAH85873.1"/>
    </source>
</evidence>
<dbReference type="EMBL" id="BARU01037223">
    <property type="protein sequence ID" value="GAH85873.1"/>
    <property type="molecule type" value="Genomic_DNA"/>
</dbReference>
<comment type="caution">
    <text evidence="1">The sequence shown here is derived from an EMBL/GenBank/DDBJ whole genome shotgun (WGS) entry which is preliminary data.</text>
</comment>
<protein>
    <submittedName>
        <fullName evidence="1">Uncharacterized protein</fullName>
    </submittedName>
</protein>
<feature type="non-terminal residue" evidence="1">
    <location>
        <position position="55"/>
    </location>
</feature>
<dbReference type="AlphaFoldDB" id="X1KV52"/>
<name>X1KV52_9ZZZZ</name>
<sequence length="55" mass="6314">MVDELRITRPRGGNHHPLSVRSFILDHLATNGENYIAAMHRAYKAELDRIARENS</sequence>
<gene>
    <name evidence="1" type="ORF">S03H2_58042</name>
</gene>
<accession>X1KV52</accession>
<reference evidence="1" key="1">
    <citation type="journal article" date="2014" name="Front. Microbiol.">
        <title>High frequency of phylogenetically diverse reductive dehalogenase-homologous genes in deep subseafloor sedimentary metagenomes.</title>
        <authorList>
            <person name="Kawai M."/>
            <person name="Futagami T."/>
            <person name="Toyoda A."/>
            <person name="Takaki Y."/>
            <person name="Nishi S."/>
            <person name="Hori S."/>
            <person name="Arai W."/>
            <person name="Tsubouchi T."/>
            <person name="Morono Y."/>
            <person name="Uchiyama I."/>
            <person name="Ito T."/>
            <person name="Fujiyama A."/>
            <person name="Inagaki F."/>
            <person name="Takami H."/>
        </authorList>
    </citation>
    <scope>NUCLEOTIDE SEQUENCE</scope>
    <source>
        <strain evidence="1">Expedition CK06-06</strain>
    </source>
</reference>
<organism evidence="1">
    <name type="scientific">marine sediment metagenome</name>
    <dbReference type="NCBI Taxonomy" id="412755"/>
    <lineage>
        <taxon>unclassified sequences</taxon>
        <taxon>metagenomes</taxon>
        <taxon>ecological metagenomes</taxon>
    </lineage>
</organism>